<dbReference type="InterPro" id="IPR044492">
    <property type="entry name" value="P_typ_ATPase_HD_dom"/>
</dbReference>
<dbReference type="GO" id="GO:0051480">
    <property type="term" value="P:regulation of cytosolic calcium ion concentration"/>
    <property type="evidence" value="ECO:0007669"/>
    <property type="project" value="TreeGrafter"/>
</dbReference>
<dbReference type="InterPro" id="IPR023214">
    <property type="entry name" value="HAD_sf"/>
</dbReference>
<dbReference type="InterPro" id="IPR006068">
    <property type="entry name" value="ATPase_P-typ_cation-transptr_C"/>
</dbReference>
<dbReference type="InterPro" id="IPR036412">
    <property type="entry name" value="HAD-like_sf"/>
</dbReference>
<keyword evidence="12 14" id="KW-0406">Ion transport</keyword>
<keyword evidence="8 14" id="KW-0067">ATP-binding</keyword>
<dbReference type="FunFam" id="3.40.1110.10:FF:000060">
    <property type="entry name" value="Calcium-transporting ATPase"/>
    <property type="match status" value="1"/>
</dbReference>
<dbReference type="PRINTS" id="PR00119">
    <property type="entry name" value="CATATPASE"/>
</dbReference>
<keyword evidence="6" id="KW-0479">Metal-binding</keyword>
<evidence type="ECO:0000256" key="3">
    <source>
        <dbReference type="ARBA" id="ARBA00022475"/>
    </source>
</evidence>
<keyword evidence="19" id="KW-1185">Reference proteome</keyword>
<reference evidence="18 19" key="1">
    <citation type="submission" date="2013-12" db="EMBL/GenBank/DDBJ databases">
        <title>Draft genome of the parsitic nematode Ancylostoma duodenale.</title>
        <authorList>
            <person name="Mitreva M."/>
        </authorList>
    </citation>
    <scope>NUCLEOTIDE SEQUENCE [LARGE SCALE GENOMIC DNA]</scope>
    <source>
        <strain evidence="18 19">Zhejiang</strain>
    </source>
</reference>
<feature type="domain" description="Plasma membrane calcium transporting P-type ATPase C-terminal" evidence="17">
    <location>
        <begin position="665"/>
        <end position="690"/>
    </location>
</feature>
<keyword evidence="10" id="KW-1278">Translocase</keyword>
<dbReference type="InterPro" id="IPR018303">
    <property type="entry name" value="ATPase_P-typ_P_site"/>
</dbReference>
<dbReference type="Pfam" id="PF13246">
    <property type="entry name" value="Cation_ATPase"/>
    <property type="match status" value="1"/>
</dbReference>
<keyword evidence="14" id="KW-0106">Calcium</keyword>
<dbReference type="Gene3D" id="1.20.1110.10">
    <property type="entry name" value="Calcium-transporting ATPase, transmembrane domain"/>
    <property type="match status" value="2"/>
</dbReference>
<gene>
    <name evidence="18" type="ORF">ANCDUO_07245</name>
</gene>
<evidence type="ECO:0000256" key="7">
    <source>
        <dbReference type="ARBA" id="ARBA00022741"/>
    </source>
</evidence>
<feature type="compositionally biased region" description="Basic and acidic residues" evidence="15">
    <location>
        <begin position="1"/>
        <end position="11"/>
    </location>
</feature>
<dbReference type="Gene3D" id="3.40.1110.10">
    <property type="entry name" value="Calcium-transporting ATPase, cytoplasmic domain N"/>
    <property type="match status" value="1"/>
</dbReference>
<dbReference type="Proteomes" id="UP000054047">
    <property type="component" value="Unassembled WGS sequence"/>
</dbReference>
<sequence>MGHVIPDDYPRKSPANQLEAAGSSTAESDHQMMKDNNLVRHLDACETMGNATAICSDKTGTLTTNRMTCVQQYINGSFYKTQAPSYNLLNKKTRELLVEGIAINSGYNSQVLPPAKQGEQRQQVGNKTECALLGFVLDLNQSYDDIRTKYPEETLFKVYTFNSSRKSMMTVIELPNGGYRIYAKGASEIILSRCSFILGQDGALQPFDASNVAELTKDVIEPMASDGLRTIGLAYKDMVPAGSKKEDNEVEYTGEIDWDDEETIRNGMTAIAIMGIQDPVRPEVPAAIDKCQRAGITVRMVTGDNINTARSIATSCGILKPGADFLALEGKDFNARIRDENGKVSQAKLDAIWPRLRVLARAQPSDKYVLVKGIIDSKVSKNREVVAVTGDGTNDAPALKKADVGFAMGIAGTDVAKEASDIILTDDNFTSIVKAVMWGRNVYDSIAKFLQFQLTVNVVAVTIAFIGACAISDSPLKAVQMLWVNLIMDTLASLALATEMPTEDLLERHVFLQEALWPNEIPDFTNNGDKFIPDTPSGRNAPLGAPPSAHFTIIFNAFVLMTLCNEINARKVHGERNVFKFGGHWFSTAPLNAVQWAICIACGLGELVWGQIITTIPSSILPKSFRFGKGEVKPTSIMLSGEYDVPSSSSAAPKPDGMTAEKRPGQMLWLLGLTRLQTQIRVVKAFQSVNDSSHPNSLTTSTADRLRASYRRLKIARELEQQKSSWLSAPYSIVEIR</sequence>
<dbReference type="GO" id="GO:0005388">
    <property type="term" value="F:P-type calcium transporter activity"/>
    <property type="evidence" value="ECO:0007669"/>
    <property type="project" value="UniProtKB-EC"/>
</dbReference>
<evidence type="ECO:0000259" key="17">
    <source>
        <dbReference type="Pfam" id="PF12424"/>
    </source>
</evidence>
<evidence type="ECO:0000256" key="4">
    <source>
        <dbReference type="ARBA" id="ARBA00022553"/>
    </source>
</evidence>
<keyword evidence="3" id="KW-1003">Cell membrane</keyword>
<dbReference type="GO" id="GO:0046872">
    <property type="term" value="F:metal ion binding"/>
    <property type="evidence" value="ECO:0007669"/>
    <property type="project" value="UniProtKB-KW"/>
</dbReference>
<dbReference type="PANTHER" id="PTHR24093">
    <property type="entry name" value="CATION TRANSPORTING ATPASE"/>
    <property type="match status" value="1"/>
</dbReference>
<dbReference type="SFLD" id="SFLDF00027">
    <property type="entry name" value="p-type_atpase"/>
    <property type="match status" value="1"/>
</dbReference>
<evidence type="ECO:0000313" key="19">
    <source>
        <dbReference type="Proteomes" id="UP000054047"/>
    </source>
</evidence>
<dbReference type="OrthoDB" id="116380at2759"/>
<comment type="subcellular location">
    <subcellularLocation>
        <location evidence="1">Cell membrane</location>
        <topology evidence="1">Multi-pass membrane protein</topology>
    </subcellularLocation>
    <subcellularLocation>
        <location evidence="14">Membrane</location>
        <topology evidence="14">Multi-pass membrane protein</topology>
    </subcellularLocation>
</comment>
<keyword evidence="14" id="KW-0109">Calcium transport</keyword>
<keyword evidence="4" id="KW-0597">Phosphoprotein</keyword>
<dbReference type="GO" id="GO:0005886">
    <property type="term" value="C:plasma membrane"/>
    <property type="evidence" value="ECO:0007669"/>
    <property type="project" value="UniProtKB-SubCell"/>
</dbReference>
<dbReference type="NCBIfam" id="TIGR01517">
    <property type="entry name" value="ATPase-IIB_Ca"/>
    <property type="match status" value="1"/>
</dbReference>
<dbReference type="InterPro" id="IPR006408">
    <property type="entry name" value="P-type_ATPase_IIB"/>
</dbReference>
<dbReference type="SUPFAM" id="SSF81660">
    <property type="entry name" value="Metal cation-transporting ATPase, ATP-binding domain N"/>
    <property type="match status" value="1"/>
</dbReference>
<dbReference type="Pfam" id="PF08282">
    <property type="entry name" value="Hydrolase_3"/>
    <property type="match status" value="1"/>
</dbReference>
<dbReference type="PANTHER" id="PTHR24093:SF451">
    <property type="entry name" value="CALCIUM-TRANSPORTING ATPASE"/>
    <property type="match status" value="1"/>
</dbReference>
<keyword evidence="9" id="KW-0460">Magnesium</keyword>
<dbReference type="InterPro" id="IPR022141">
    <property type="entry name" value="ATP_Ca_trans_C"/>
</dbReference>
<dbReference type="Pfam" id="PF00689">
    <property type="entry name" value="Cation_ATPase_C"/>
    <property type="match status" value="1"/>
</dbReference>
<evidence type="ECO:0000256" key="1">
    <source>
        <dbReference type="ARBA" id="ARBA00004651"/>
    </source>
</evidence>
<keyword evidence="13" id="KW-0472">Membrane</keyword>
<evidence type="ECO:0000256" key="5">
    <source>
        <dbReference type="ARBA" id="ARBA00022692"/>
    </source>
</evidence>
<comment type="similarity">
    <text evidence="14">Belongs to the cation transport ATPase (P-type) (TC 3.A.3) family.</text>
</comment>
<keyword evidence="5" id="KW-0812">Transmembrane</keyword>
<dbReference type="GO" id="GO:0016887">
    <property type="term" value="F:ATP hydrolysis activity"/>
    <property type="evidence" value="ECO:0007669"/>
    <property type="project" value="InterPro"/>
</dbReference>
<keyword evidence="11" id="KW-1133">Transmembrane helix</keyword>
<dbReference type="SFLD" id="SFLDG00002">
    <property type="entry name" value="C1.7:_P-type_atpase_like"/>
    <property type="match status" value="1"/>
</dbReference>
<organism evidence="18 19">
    <name type="scientific">Ancylostoma duodenale</name>
    <dbReference type="NCBI Taxonomy" id="51022"/>
    <lineage>
        <taxon>Eukaryota</taxon>
        <taxon>Metazoa</taxon>
        <taxon>Ecdysozoa</taxon>
        <taxon>Nematoda</taxon>
        <taxon>Chromadorea</taxon>
        <taxon>Rhabditida</taxon>
        <taxon>Rhabditina</taxon>
        <taxon>Rhabditomorpha</taxon>
        <taxon>Strongyloidea</taxon>
        <taxon>Ancylostomatidae</taxon>
        <taxon>Ancylostomatinae</taxon>
        <taxon>Ancylostoma</taxon>
    </lineage>
</organism>
<dbReference type="EC" id="7.2.2.10" evidence="14"/>
<accession>A0A0C2GZC5</accession>
<comment type="catalytic activity">
    <reaction evidence="14">
        <text>Ca(2+)(in) + ATP + H2O = Ca(2+)(out) + ADP + phosphate + H(+)</text>
        <dbReference type="Rhea" id="RHEA:18105"/>
        <dbReference type="ChEBI" id="CHEBI:15377"/>
        <dbReference type="ChEBI" id="CHEBI:15378"/>
        <dbReference type="ChEBI" id="CHEBI:29108"/>
        <dbReference type="ChEBI" id="CHEBI:30616"/>
        <dbReference type="ChEBI" id="CHEBI:43474"/>
        <dbReference type="ChEBI" id="CHEBI:456216"/>
        <dbReference type="EC" id="7.2.2.10"/>
    </reaction>
</comment>
<dbReference type="Pfam" id="PF12424">
    <property type="entry name" value="ATP_Ca_trans_C"/>
    <property type="match status" value="1"/>
</dbReference>
<name>A0A0C2GZC5_9BILA</name>
<evidence type="ECO:0000256" key="14">
    <source>
        <dbReference type="RuleBase" id="RU361146"/>
    </source>
</evidence>
<dbReference type="SUPFAM" id="SSF81665">
    <property type="entry name" value="Calcium ATPase, transmembrane domain M"/>
    <property type="match status" value="1"/>
</dbReference>
<dbReference type="InterPro" id="IPR023299">
    <property type="entry name" value="ATPase_P-typ_cyto_dom_N"/>
</dbReference>
<dbReference type="InterPro" id="IPR023298">
    <property type="entry name" value="ATPase_P-typ_TM_dom_sf"/>
</dbReference>
<dbReference type="EMBL" id="KN729286">
    <property type="protein sequence ID" value="KIH62471.1"/>
    <property type="molecule type" value="Genomic_DNA"/>
</dbReference>
<evidence type="ECO:0000313" key="18">
    <source>
        <dbReference type="EMBL" id="KIH62471.1"/>
    </source>
</evidence>
<dbReference type="NCBIfam" id="TIGR01494">
    <property type="entry name" value="ATPase_P-type"/>
    <property type="match status" value="1"/>
</dbReference>
<dbReference type="GO" id="GO:0005524">
    <property type="term" value="F:ATP binding"/>
    <property type="evidence" value="ECO:0007669"/>
    <property type="project" value="UniProtKB-KW"/>
</dbReference>
<comment type="function">
    <text evidence="14">Catalyzes the hydrolysis of ATP coupled with the transport of calcium.</text>
</comment>
<evidence type="ECO:0000256" key="8">
    <source>
        <dbReference type="ARBA" id="ARBA00022840"/>
    </source>
</evidence>
<keyword evidence="7 14" id="KW-0547">Nucleotide-binding</keyword>
<protein>
    <recommendedName>
        <fullName evidence="14">Calcium-transporting ATPase</fullName>
        <ecNumber evidence="14">7.2.2.10</ecNumber>
    </recommendedName>
</protein>
<dbReference type="SFLD" id="SFLDS00003">
    <property type="entry name" value="Haloacid_Dehalogenase"/>
    <property type="match status" value="1"/>
</dbReference>
<evidence type="ECO:0000256" key="15">
    <source>
        <dbReference type="SAM" id="MobiDB-lite"/>
    </source>
</evidence>
<evidence type="ECO:0000256" key="10">
    <source>
        <dbReference type="ARBA" id="ARBA00022967"/>
    </source>
</evidence>
<dbReference type="FunFam" id="3.40.50.1000:FF:000007">
    <property type="entry name" value="Calcium-transporting ATPase"/>
    <property type="match status" value="1"/>
</dbReference>
<dbReference type="PRINTS" id="PR00121">
    <property type="entry name" value="NAKATPASE"/>
</dbReference>
<dbReference type="SUPFAM" id="SSF56784">
    <property type="entry name" value="HAD-like"/>
    <property type="match status" value="1"/>
</dbReference>
<evidence type="ECO:0000256" key="13">
    <source>
        <dbReference type="ARBA" id="ARBA00023136"/>
    </source>
</evidence>
<dbReference type="PROSITE" id="PS00154">
    <property type="entry name" value="ATPASE_E1_E2"/>
    <property type="match status" value="1"/>
</dbReference>
<keyword evidence="2 14" id="KW-0813">Transport</keyword>
<evidence type="ECO:0000256" key="12">
    <source>
        <dbReference type="ARBA" id="ARBA00023065"/>
    </source>
</evidence>
<evidence type="ECO:0000256" key="9">
    <source>
        <dbReference type="ARBA" id="ARBA00022842"/>
    </source>
</evidence>
<evidence type="ECO:0000256" key="2">
    <source>
        <dbReference type="ARBA" id="ARBA00022448"/>
    </source>
</evidence>
<dbReference type="AlphaFoldDB" id="A0A0C2GZC5"/>
<dbReference type="Gene3D" id="3.40.50.1000">
    <property type="entry name" value="HAD superfamily/HAD-like"/>
    <property type="match status" value="1"/>
</dbReference>
<feature type="domain" description="Cation-transporting P-type ATPase C-terminal" evidence="16">
    <location>
        <begin position="474"/>
        <end position="509"/>
    </location>
</feature>
<evidence type="ECO:0000256" key="11">
    <source>
        <dbReference type="ARBA" id="ARBA00022989"/>
    </source>
</evidence>
<evidence type="ECO:0000256" key="6">
    <source>
        <dbReference type="ARBA" id="ARBA00022723"/>
    </source>
</evidence>
<feature type="region of interest" description="Disordered" evidence="15">
    <location>
        <begin position="1"/>
        <end position="30"/>
    </location>
</feature>
<dbReference type="InterPro" id="IPR001757">
    <property type="entry name" value="P_typ_ATPase"/>
</dbReference>
<evidence type="ECO:0000259" key="16">
    <source>
        <dbReference type="Pfam" id="PF00689"/>
    </source>
</evidence>
<proteinExistence type="inferred from homology"/>